<feature type="compositionally biased region" description="Basic and acidic residues" evidence="1">
    <location>
        <begin position="367"/>
        <end position="385"/>
    </location>
</feature>
<keyword evidence="2" id="KW-1185">Reference proteome</keyword>
<evidence type="ECO:0000313" key="2">
    <source>
        <dbReference type="Proteomes" id="UP000694888"/>
    </source>
</evidence>
<organism evidence="2 3">
    <name type="scientific">Aplysia californica</name>
    <name type="common">California sea hare</name>
    <dbReference type="NCBI Taxonomy" id="6500"/>
    <lineage>
        <taxon>Eukaryota</taxon>
        <taxon>Metazoa</taxon>
        <taxon>Spiralia</taxon>
        <taxon>Lophotrochozoa</taxon>
        <taxon>Mollusca</taxon>
        <taxon>Gastropoda</taxon>
        <taxon>Heterobranchia</taxon>
        <taxon>Euthyneura</taxon>
        <taxon>Tectipleura</taxon>
        <taxon>Aplysiida</taxon>
        <taxon>Aplysioidea</taxon>
        <taxon>Aplysiidae</taxon>
        <taxon>Aplysia</taxon>
    </lineage>
</organism>
<gene>
    <name evidence="3" type="primary">LOC106012242</name>
</gene>
<feature type="compositionally biased region" description="Acidic residues" evidence="1">
    <location>
        <begin position="386"/>
        <end position="399"/>
    </location>
</feature>
<accession>A0ABM1VVW8</accession>
<feature type="region of interest" description="Disordered" evidence="1">
    <location>
        <begin position="352"/>
        <end position="400"/>
    </location>
</feature>
<dbReference type="InterPro" id="IPR009003">
    <property type="entry name" value="Peptidase_S1_PA"/>
</dbReference>
<protein>
    <submittedName>
        <fullName evidence="3">Uncharacterized protein LOC106012242</fullName>
    </submittedName>
</protein>
<reference evidence="3" key="1">
    <citation type="submission" date="2025-08" db="UniProtKB">
        <authorList>
            <consortium name="RefSeq"/>
        </authorList>
    </citation>
    <scope>IDENTIFICATION</scope>
</reference>
<evidence type="ECO:0000256" key="1">
    <source>
        <dbReference type="SAM" id="MobiDB-lite"/>
    </source>
</evidence>
<evidence type="ECO:0000313" key="3">
    <source>
        <dbReference type="RefSeq" id="XP_035826560.1"/>
    </source>
</evidence>
<proteinExistence type="predicted"/>
<dbReference type="Proteomes" id="UP000694888">
    <property type="component" value="Unplaced"/>
</dbReference>
<name>A0ABM1VVW8_APLCA</name>
<sequence>MGNDISTAYPSESDVPCSVLQDELASLAQGEYCELEISSENEDLKTCRLPFAFRRCLKNPGHKDFVPIKELRQEHLPRGCSSVATLKWLKSWAHSVVRLSVRYVSKDRPKNFALPSSKGTKRLAHGTGVAFPQQSDAAHPSTTQEPRTLLKIVTAAHVVFDMDEVKHTTVEFFFDDDSDRSGVVRGKGVDLYYSLPEEDICVFFCELDKPGELPAVLEKLDQTYYAPDIFEDVSFCISHPHGCAKRVSFGGLNELKATHFEPKPPYGSGIVVDVCGTALFHFDEKKFFYYFILDVEMKRLVNLLPKLCGFTSKVLIDLETKGLVTSPSEEELKEMRDKLSENIGILTGEQSNLNSDFDQISDDEDSSCYKDGGKGEPDNDSHKEEEKEEEEEGEDDCECPEWAALSEEEKLKRVKELFPCELDDYDDEFLNAFSDRFHKLMSELGQILTEINRSESRASETGEQHAFAHSIPTCQGSSGAPIMSLSCVDGKHKMALAPHSRHPRLQPLAKSAFGFTWTW</sequence>
<dbReference type="SUPFAM" id="SSF50494">
    <property type="entry name" value="Trypsin-like serine proteases"/>
    <property type="match status" value="1"/>
</dbReference>
<dbReference type="GeneID" id="106012242"/>
<dbReference type="RefSeq" id="XP_035826560.1">
    <property type="nucleotide sequence ID" value="XM_035970667.1"/>
</dbReference>